<keyword evidence="3" id="KW-0597">Phosphoprotein</keyword>
<dbReference type="Gene3D" id="3.40.850.10">
    <property type="entry name" value="Kinesin motor domain"/>
    <property type="match status" value="1"/>
</dbReference>
<dbReference type="InterPro" id="IPR027417">
    <property type="entry name" value="P-loop_NTPase"/>
</dbReference>
<dbReference type="PANTHER" id="PTHR47970">
    <property type="entry name" value="KINESIN-LIKE PROTEIN KIF11"/>
    <property type="match status" value="1"/>
</dbReference>
<accession>A0A4D9DKJ9</accession>
<dbReference type="AlphaFoldDB" id="A0A4D9DKJ9"/>
<dbReference type="EMBL" id="QXTE01000749">
    <property type="protein sequence ID" value="TFJ96189.1"/>
    <property type="molecule type" value="Genomic_DNA"/>
</dbReference>
<comment type="similarity">
    <text evidence="9">Belongs to the TRAFAC class myosin-kinesin ATPase superfamily. Kinesin family.</text>
</comment>
<keyword evidence="4" id="KW-0547">Nucleotide-binding</keyword>
<evidence type="ECO:0000256" key="6">
    <source>
        <dbReference type="ARBA" id="ARBA00023054"/>
    </source>
</evidence>
<evidence type="ECO:0000256" key="9">
    <source>
        <dbReference type="PROSITE-ProRule" id="PRU00283"/>
    </source>
</evidence>
<keyword evidence="2" id="KW-0963">Cytoplasm</keyword>
<evidence type="ECO:0000256" key="2">
    <source>
        <dbReference type="ARBA" id="ARBA00022490"/>
    </source>
</evidence>
<reference evidence="11 12" key="2">
    <citation type="submission" date="2019-04" db="EMBL/GenBank/DDBJ databases">
        <title>The genome sequence of big-headed turtle.</title>
        <authorList>
            <person name="Gong S."/>
        </authorList>
    </citation>
    <scope>NUCLEOTIDE SEQUENCE [LARGE SCALE GENOMIC DNA]</scope>
    <source>
        <strain evidence="11">DO16091913</strain>
        <tissue evidence="11">Muscle</tissue>
    </source>
</reference>
<keyword evidence="6" id="KW-0175">Coiled coil</keyword>
<dbReference type="CDD" id="cd21786">
    <property type="entry name" value="RBD_KIF20B"/>
    <property type="match status" value="1"/>
</dbReference>
<evidence type="ECO:0000256" key="8">
    <source>
        <dbReference type="ARBA" id="ARBA00023212"/>
    </source>
</evidence>
<dbReference type="GO" id="GO:0005876">
    <property type="term" value="C:spindle microtubule"/>
    <property type="evidence" value="ECO:0007669"/>
    <property type="project" value="TreeGrafter"/>
</dbReference>
<evidence type="ECO:0000259" key="10">
    <source>
        <dbReference type="PROSITE" id="PS50067"/>
    </source>
</evidence>
<keyword evidence="5" id="KW-0067">ATP-binding</keyword>
<dbReference type="GO" id="GO:0072686">
    <property type="term" value="C:mitotic spindle"/>
    <property type="evidence" value="ECO:0007669"/>
    <property type="project" value="TreeGrafter"/>
</dbReference>
<dbReference type="Pfam" id="PF00225">
    <property type="entry name" value="Kinesin"/>
    <property type="match status" value="1"/>
</dbReference>
<evidence type="ECO:0000313" key="12">
    <source>
        <dbReference type="Proteomes" id="UP000297703"/>
    </source>
</evidence>
<comment type="caution">
    <text evidence="11">The sequence shown here is derived from an EMBL/GenBank/DDBJ whole genome shotgun (WGS) entry which is preliminary data.</text>
</comment>
<dbReference type="OrthoDB" id="123929at2759"/>
<dbReference type="SUPFAM" id="SSF52540">
    <property type="entry name" value="P-loop containing nucleoside triphosphate hydrolases"/>
    <property type="match status" value="1"/>
</dbReference>
<name>A0A4D9DKJ9_9SAUR</name>
<dbReference type="GO" id="GO:0051231">
    <property type="term" value="P:spindle elongation"/>
    <property type="evidence" value="ECO:0007669"/>
    <property type="project" value="TreeGrafter"/>
</dbReference>
<evidence type="ECO:0000313" key="11">
    <source>
        <dbReference type="EMBL" id="TFJ96189.1"/>
    </source>
</evidence>
<dbReference type="PROSITE" id="PS50067">
    <property type="entry name" value="KINESIN_MOTOR_2"/>
    <property type="match status" value="1"/>
</dbReference>
<keyword evidence="7" id="KW-0505">Motor protein</keyword>
<organism evidence="11 12">
    <name type="scientific">Platysternon megacephalum</name>
    <name type="common">big-headed turtle</name>
    <dbReference type="NCBI Taxonomy" id="55544"/>
    <lineage>
        <taxon>Eukaryota</taxon>
        <taxon>Metazoa</taxon>
        <taxon>Chordata</taxon>
        <taxon>Craniata</taxon>
        <taxon>Vertebrata</taxon>
        <taxon>Euteleostomi</taxon>
        <taxon>Archelosauria</taxon>
        <taxon>Testudinata</taxon>
        <taxon>Testudines</taxon>
        <taxon>Cryptodira</taxon>
        <taxon>Durocryptodira</taxon>
        <taxon>Testudinoidea</taxon>
        <taxon>Platysternidae</taxon>
        <taxon>Platysternon</taxon>
    </lineage>
</organism>
<evidence type="ECO:0000256" key="3">
    <source>
        <dbReference type="ARBA" id="ARBA00022553"/>
    </source>
</evidence>
<comment type="caution">
    <text evidence="9">Lacks conserved residue(s) required for the propagation of feature annotation.</text>
</comment>
<evidence type="ECO:0000256" key="5">
    <source>
        <dbReference type="ARBA" id="ARBA00022840"/>
    </source>
</evidence>
<gene>
    <name evidence="11" type="ORF">DR999_PMT22040</name>
</gene>
<dbReference type="Proteomes" id="UP000297703">
    <property type="component" value="Unassembled WGS sequence"/>
</dbReference>
<dbReference type="SMART" id="SM00129">
    <property type="entry name" value="KISc"/>
    <property type="match status" value="1"/>
</dbReference>
<keyword evidence="8" id="KW-0206">Cytoskeleton</keyword>
<dbReference type="PANTHER" id="PTHR47970:SF29">
    <property type="entry name" value="KINESIN FAMILY MEMBER 20B"/>
    <property type="match status" value="1"/>
</dbReference>
<dbReference type="InterPro" id="IPR036961">
    <property type="entry name" value="Kinesin_motor_dom_sf"/>
</dbReference>
<dbReference type="GO" id="GO:0007018">
    <property type="term" value="P:microtubule-based movement"/>
    <property type="evidence" value="ECO:0007669"/>
    <property type="project" value="InterPro"/>
</dbReference>
<evidence type="ECO:0000256" key="1">
    <source>
        <dbReference type="ARBA" id="ARBA00004186"/>
    </source>
</evidence>
<feature type="domain" description="Kinesin motor" evidence="10">
    <location>
        <begin position="1"/>
        <end position="159"/>
    </location>
</feature>
<dbReference type="GO" id="GO:0008574">
    <property type="term" value="F:plus-end-directed microtubule motor activity"/>
    <property type="evidence" value="ECO:0007669"/>
    <property type="project" value="TreeGrafter"/>
</dbReference>
<evidence type="ECO:0000256" key="4">
    <source>
        <dbReference type="ARBA" id="ARBA00022741"/>
    </source>
</evidence>
<dbReference type="InterPro" id="IPR047149">
    <property type="entry name" value="KIF11-like"/>
</dbReference>
<dbReference type="GO" id="GO:0090307">
    <property type="term" value="P:mitotic spindle assembly"/>
    <property type="evidence" value="ECO:0007669"/>
    <property type="project" value="TreeGrafter"/>
</dbReference>
<dbReference type="GO" id="GO:0005524">
    <property type="term" value="F:ATP binding"/>
    <property type="evidence" value="ECO:0007669"/>
    <property type="project" value="UniProtKB-KW"/>
</dbReference>
<dbReference type="GO" id="GO:0005634">
    <property type="term" value="C:nucleus"/>
    <property type="evidence" value="ECO:0007669"/>
    <property type="project" value="TreeGrafter"/>
</dbReference>
<protein>
    <submittedName>
        <fullName evidence="11">Kinesin-like protein KIF20B</fullName>
    </submittedName>
</protein>
<proteinExistence type="inferred from homology"/>
<evidence type="ECO:0000256" key="7">
    <source>
        <dbReference type="ARBA" id="ARBA00023175"/>
    </source>
</evidence>
<sequence length="409" mass="45794">MSVASDVTVSVWVSFWEIYTRVAAPAYCLHQTDSSRSRSKFTVRMLKTDDSEAADVTRVSDLALCDLAGSDTRTKTCNEGDRLKESGNINTSLRILGKCISALKNSQSCSCTYRFGKLTSFKAFSGKGKLYTMVNISQCAAAYDETLNVLKFSAIAPKICVLDTSNAPQEQPFVQKSARDVSLVNNADTKLQVARKRAAVLWDRSLGDVIEDDDHLTVANNDTHEERDMAKEVSNEEEENKLINERKDKLLLELKLREEVTEEFTQYFAQRETDVRRCLSHDRELLEEASEQCLEIYKDLVNECAKNLDEEREIKNPHCNERAGMLEGGNNVTPENCIALEGIINSLPDDVTAIKKQAGGAHRCAGSLEDPQEAIAWLEHKLEKVTVALTTPKDELTPRTEELEMQVTK</sequence>
<comment type="subcellular location">
    <subcellularLocation>
        <location evidence="1">Cytoplasm</location>
        <location evidence="1">Cytoskeleton</location>
        <location evidence="1">Spindle</location>
    </subcellularLocation>
</comment>
<dbReference type="InterPro" id="IPR001752">
    <property type="entry name" value="Kinesin_motor_dom"/>
</dbReference>
<keyword evidence="12" id="KW-1185">Reference proteome</keyword>
<dbReference type="STRING" id="55544.A0A4D9DKJ9"/>
<reference evidence="11 12" key="1">
    <citation type="submission" date="2019-04" db="EMBL/GenBank/DDBJ databases">
        <title>Draft genome of the big-headed turtle Platysternon megacephalum.</title>
        <authorList>
            <person name="Gong S."/>
        </authorList>
    </citation>
    <scope>NUCLEOTIDE SEQUENCE [LARGE SCALE GENOMIC DNA]</scope>
    <source>
        <strain evidence="11">DO16091913</strain>
        <tissue evidence="11">Muscle</tissue>
    </source>
</reference>
<dbReference type="GO" id="GO:0008017">
    <property type="term" value="F:microtubule binding"/>
    <property type="evidence" value="ECO:0007669"/>
    <property type="project" value="InterPro"/>
</dbReference>